<name>A0A9D4RH80_DREPO</name>
<reference evidence="2" key="1">
    <citation type="journal article" date="2019" name="bioRxiv">
        <title>The Genome of the Zebra Mussel, Dreissena polymorpha: A Resource for Invasive Species Research.</title>
        <authorList>
            <person name="McCartney M.A."/>
            <person name="Auch B."/>
            <person name="Kono T."/>
            <person name="Mallez S."/>
            <person name="Zhang Y."/>
            <person name="Obille A."/>
            <person name="Becker A."/>
            <person name="Abrahante J.E."/>
            <person name="Garbe J."/>
            <person name="Badalamenti J.P."/>
            <person name="Herman A."/>
            <person name="Mangelson H."/>
            <person name="Liachko I."/>
            <person name="Sullivan S."/>
            <person name="Sone E.D."/>
            <person name="Koren S."/>
            <person name="Silverstein K.A.T."/>
            <person name="Beckman K.B."/>
            <person name="Gohl D.M."/>
        </authorList>
    </citation>
    <scope>NUCLEOTIDE SEQUENCE</scope>
    <source>
        <strain evidence="2">Duluth1</strain>
        <tissue evidence="2">Whole animal</tissue>
    </source>
</reference>
<dbReference type="EMBL" id="JAIWYP010000002">
    <property type="protein sequence ID" value="KAH3868184.1"/>
    <property type="molecule type" value="Genomic_DNA"/>
</dbReference>
<proteinExistence type="predicted"/>
<protein>
    <submittedName>
        <fullName evidence="2">Uncharacterized protein</fullName>
    </submittedName>
</protein>
<accession>A0A9D4RH80</accession>
<sequence length="3067" mass="331467">MGMYCRCNCDGSYVCIGEWYFIREDTSISGSGVGSGIISGGCFQCDMNGRTYAGDTRYVISRNGITLNCECFCNGGYYCYGEKQFENLSCRSCSVYGRRYEGESRFSLVYSGLKLSCQCSCDSSYICYGADSTIVITCPTGSGCLPTTCNQCIVDGARFNGGDEFGTVYKSQNLRCLCGCDGSYYCEGDGGLLISCGVNGRCVEIGCGSCSAFGTTYPGERPFEVYALGMKLTCNCECGGSYECYGYDEEIMVRCRPDGTGCLPSTCAPCLVGRNRYAGLAQFRHNWNGLDMMCTCACDGSYYCTGISEVVEVSCVNGQCRRLGCGLCRVYGEVHEGDSSFPLIYGGMKLQCQCSCDSGYVCRGVTNEIVVQCVGGRGTGCLVGRCLTCSVDGREFAAMSQFRSRYQGIDIQCTCGCDGNSYCVGVTTSIEVSCRGGSCVRIGCKDCSIFGRPYLGGAMFDIIYGGNKITCDCDCDGGYVCKSETGVVIVRCVGGIGSGCLTESCNQCVANNRRYDGGQMFRMDYKGIAVECTCSCDGSYYCTGITEIIEISCGVNGVCQPKGCKTCSLFGRDYEGASQFQLVYSGLVLDCECGCNGDYTCYGEGRTTIFQCRGGIGNCMTRQCQSCQLDNGQTIPAFSEATLRYNNYDVRCQCGCDGSVYCKGVNTGLILTCIGGKCIPIGCSPCMIYGQRFESFSIVDVVTAGYSVRCQCGCSGGYTCSGSGYEIRCVNGTGSGCLVDTCRTCSLNGQTVAGKSVFKYRYNGIDMSCTCGCDGSVFCKGVTEIIEIRCIDGKCYPLNCRTCTIFGQERAPFSRTKYVVQGLEVECACDCDGGYQCFAQGKPVQKCEYGRTCYTNTCRDCVVDGVRRKFEESFPYRYKNKIDMTCRCGCDGTSYCEGVEEVIYVSCIGDTCGQINCGTCSIFGRDYPGDSEFDIVYKGVTVRCGCNCDTSYRCKGHSEEFECAAGKRGGCLPQRCRVCRVNGNSYEGMSSFKYNYQGVDMNCVCGCDGTYACKGVNVVIVIACQRREGCRIISGCRDCDIYGVRVPGNGKGQFLYDGYEMDCQCKCDSSYRCLGTKNETIVDCGPGRSCLTSCGSCRIDGRDYRGNTQFDAVIKEKNMLCQCGCDGSYHCTYKNDGSEYICDKRGTCTWKGCSTCVSDGRRFEAFDKFEKLYDGIRVSCGCNCDGSYRCTGINVTITIVCTGEVCRTEGCRSCTNNGRHYNNGEVYEEAADGSYRKRCRCQCDGSVTCENIVQPQCTNCVIDGKTYKGHSQHRVYRNEVSFICACQCNGQHTCAPEEVRKCPQCLIGNTRYDGNTRFQAVLEGSRMDCSCDCEGRFICTGDGRQCTSEAGCVTVCKQCTIDGQVFRGGATASPLRVFGDDMTCTCGCDGAYECRSPKKVCTLASGCVSTCQECVIGGRRYEGNTRFQAVLERSQMECSCDCEGRFACTGDGRSCTSETGCVSVCKQCTIDGQSFRGGAAAFAARVFGDNMTCTCGCDGVYECRSPKKVCTLARGCVSTCQECVIGGRRYEGNTRFQAVLERSQMECSCDCVGRFVCTGDGRSCTSETGCVSVCKQCKIDGQSFRGGAAAFAARVFGDNMTCTCGCDGVYECRSPTKVCTLARGCVSTCQECVIGGRRYEGNTRFQAVLERSRMECSCECDGRFVCTGDGRRCTSETGCVTECKQCTIDGQVFRGAATAFAARVFGEDMTCTCACDGVYECRSLTRVCTLARGCVTTCQECAIGGRRYPGGSTAFDAVIDGTTMRCSCDCNGGYDCRSPNRRCTPTACVDICFACSIAGREYESGTTFDATLDATQMRCTCDCQGNYECRGSNKLCTPSGCVSTCQSCTIGGRQYSGGTTFDADFDGTRMRCSCDCLGSYECTGGDGRICTTLRGCYRECRECVINGRRYNRPDVEFQADVGGVRMTCRCDCVGGYRCVSEGRVCTDLSGCTETCPGCVIEGRRYAGNTQFEIFHSSYGINMQCACECGGSYKCNGTKQTQKCFGDGCPVNGCNECEIDGRRYAGNSRFEAMIDNVRMQCTCSCSGNYRCEGNVTDTKCYGTGCSEVTGPCGQCNVRGKWYAGNTQFAVLNDDGIVMECTCECNGRHTCVGKRSITVCDESGCKNTGESCLSCIVDDREVPGNTRFQRTERGIDMDCVCKCTGEYKCEGRRVICEGPNCGTSGCKRCVIDGVPYTGNTRFNYKKGNAEHLCTCFCDGTHSCTGSGFEISCLGGECAADKCRNCVLDNTEYQLDSRFRLQKEGLTMSCVCECDGAYRCFSISGTCLGKECDSYGCKSCSVDGRSYAANSEFELNGKMVCTCACDGQYNCRSKHFAVTCTGSDCGTQGSSCKRCNVDGDIYEGNSRFQITKYGLFMQCACNCDSTYTCRGYQIISTGERPEEVGCRSCEVGDRRINGNTRFQMMVDGERQVCSCNCNGEHSCSTPTSECRNCFIDGREYTSNQDFTLTRNGNNIRCTCQCNGDFVCVGRRIDNTVFDGCSTCSIFGVTYKGDTRFTTDVGGVRMLCECQCSGEYKCRGYRTVTNVLLPAEVKPTDTCTPCYVAGQERPGNSRFQIQRSCYSIDCICGCDGNWDCPQQVPRYTCTGKEPEFLSEARQRLRYSIAGSHVYTSGARPSGPDTAVIFANEELTATEFGGRGSTGCSGRCYINDQEYAANAVFVLQDGCLRWSCTCDCNGQLNCTNVIGTDCTGTLGPWDHTQCKPCTAFGGTHAPNQWFTANDTCYRYRCMCSCDGTFECPPRMTVQTCDRPDLIFDPAKNTCRKCVIGENEYAFGTKFQHVDDCNQYECTCKCDGSYSCPGSTAVRVCRAGSGSGGRPVSTGGLPEIPVSTGADSGRTFIAIRPSGFGRSFSAVESGAIGETYTSTYNSGSVAAGSDGRSGFFTESQVAGGGGGSGSSSSGVGSGTFHASGSGGGSSTFTSRTPSPRGGSYDGYTRDSSQSGSSGGSVMHDGCEECIVNGEVLKGGRDFTFRKDCVEHLCECYCNGTHFCDPAKSVNFCEEDRQTEALGCKVGNRVYKTKLFSYVEDCKKHVCRCYSNGSHICDQKKMRVVC</sequence>
<feature type="region of interest" description="Disordered" evidence="1">
    <location>
        <begin position="2899"/>
        <end position="2961"/>
    </location>
</feature>
<comment type="caution">
    <text evidence="2">The sequence shown here is derived from an EMBL/GenBank/DDBJ whole genome shotgun (WGS) entry which is preliminary data.</text>
</comment>
<organism evidence="2 3">
    <name type="scientific">Dreissena polymorpha</name>
    <name type="common">Zebra mussel</name>
    <name type="synonym">Mytilus polymorpha</name>
    <dbReference type="NCBI Taxonomy" id="45954"/>
    <lineage>
        <taxon>Eukaryota</taxon>
        <taxon>Metazoa</taxon>
        <taxon>Spiralia</taxon>
        <taxon>Lophotrochozoa</taxon>
        <taxon>Mollusca</taxon>
        <taxon>Bivalvia</taxon>
        <taxon>Autobranchia</taxon>
        <taxon>Heteroconchia</taxon>
        <taxon>Euheterodonta</taxon>
        <taxon>Imparidentia</taxon>
        <taxon>Neoheterodontei</taxon>
        <taxon>Myida</taxon>
        <taxon>Dreissenoidea</taxon>
        <taxon>Dreissenidae</taxon>
        <taxon>Dreissena</taxon>
    </lineage>
</organism>
<evidence type="ECO:0000313" key="2">
    <source>
        <dbReference type="EMBL" id="KAH3868184.1"/>
    </source>
</evidence>
<feature type="compositionally biased region" description="Low complexity" evidence="1">
    <location>
        <begin position="2932"/>
        <end position="2943"/>
    </location>
</feature>
<reference evidence="2" key="2">
    <citation type="submission" date="2020-11" db="EMBL/GenBank/DDBJ databases">
        <authorList>
            <person name="McCartney M.A."/>
            <person name="Auch B."/>
            <person name="Kono T."/>
            <person name="Mallez S."/>
            <person name="Becker A."/>
            <person name="Gohl D.M."/>
            <person name="Silverstein K.A.T."/>
            <person name="Koren S."/>
            <person name="Bechman K.B."/>
            <person name="Herman A."/>
            <person name="Abrahante J.E."/>
            <person name="Garbe J."/>
        </authorList>
    </citation>
    <scope>NUCLEOTIDE SEQUENCE</scope>
    <source>
        <strain evidence="2">Duluth1</strain>
        <tissue evidence="2">Whole animal</tissue>
    </source>
</reference>
<keyword evidence="3" id="KW-1185">Reference proteome</keyword>
<evidence type="ECO:0000256" key="1">
    <source>
        <dbReference type="SAM" id="MobiDB-lite"/>
    </source>
</evidence>
<gene>
    <name evidence="2" type="ORF">DPMN_031324</name>
</gene>
<dbReference type="Proteomes" id="UP000828390">
    <property type="component" value="Unassembled WGS sequence"/>
</dbReference>
<feature type="compositionally biased region" description="Low complexity" evidence="1">
    <location>
        <begin position="2912"/>
        <end position="2925"/>
    </location>
</feature>
<evidence type="ECO:0000313" key="3">
    <source>
        <dbReference type="Proteomes" id="UP000828390"/>
    </source>
</evidence>